<accession>A0A0F7EJ10</accession>
<evidence type="ECO:0000259" key="1">
    <source>
        <dbReference type="Pfam" id="PF05270"/>
    </source>
</evidence>
<sequence length="161" mass="18765">MAYISLESVNYPNRFIRHANFLGELTPVQSDLDRHDATFDWTGDWRFGAEGRLRSINYPLHYLRHQNFRLKLHEAGYPFGRPPTPEERLAILDSTFIMVPGLTDPTNRSLVSFRSKNFPDRFIRHRNFNLWVEPADSDLARADATFKLRAQPFVPQPPGPR</sequence>
<geneLocation type="plasmid" evidence="2">
    <name>unnamed2</name>
</geneLocation>
<dbReference type="GO" id="GO:0046373">
    <property type="term" value="P:L-arabinose metabolic process"/>
    <property type="evidence" value="ECO:0007669"/>
    <property type="project" value="InterPro"/>
</dbReference>
<dbReference type="GO" id="GO:0046556">
    <property type="term" value="F:alpha-L-arabinofuranosidase activity"/>
    <property type="evidence" value="ECO:0007669"/>
    <property type="project" value="InterPro"/>
</dbReference>
<evidence type="ECO:0000313" key="2">
    <source>
        <dbReference type="EMBL" id="AKF95842.1"/>
    </source>
</evidence>
<organism evidence="2">
    <name type="scientific">Brevibacillus laterosporus</name>
    <name type="common">Bacillus laterosporus</name>
    <dbReference type="NCBI Taxonomy" id="1465"/>
    <lineage>
        <taxon>Bacteria</taxon>
        <taxon>Bacillati</taxon>
        <taxon>Bacillota</taxon>
        <taxon>Bacilli</taxon>
        <taxon>Bacillales</taxon>
        <taxon>Paenibacillaceae</taxon>
        <taxon>Brevibacillus</taxon>
    </lineage>
</organism>
<proteinExistence type="predicted"/>
<gene>
    <name evidence="2" type="ORF">EX87_19775</name>
</gene>
<name>A0A0F7EJ10_BRELA</name>
<dbReference type="CDD" id="cd23399">
    <property type="entry name" value="beta-trefoil_ABD_ABFB"/>
    <property type="match status" value="1"/>
</dbReference>
<feature type="domain" description="Alpha-L-arabinofuranosidase B arabinose-binding" evidence="1">
    <location>
        <begin position="93"/>
        <end position="149"/>
    </location>
</feature>
<dbReference type="SUPFAM" id="SSF110221">
    <property type="entry name" value="AbfB domain"/>
    <property type="match status" value="2"/>
</dbReference>
<dbReference type="AlphaFoldDB" id="A0A0F7EJ10"/>
<protein>
    <recommendedName>
        <fullName evidence="1">Alpha-L-arabinofuranosidase B arabinose-binding domain-containing protein</fullName>
    </recommendedName>
</protein>
<dbReference type="Gene3D" id="2.80.10.50">
    <property type="match status" value="2"/>
</dbReference>
<keyword evidence="2" id="KW-0614">Plasmid</keyword>
<dbReference type="EMBL" id="CP011076">
    <property type="protein sequence ID" value="AKF95842.1"/>
    <property type="molecule type" value="Genomic_DNA"/>
</dbReference>
<reference evidence="2" key="1">
    <citation type="submission" date="2015-03" db="EMBL/GenBank/DDBJ databases">
        <title>MIGS Cultured Bacterial/Archaeal sample from Brevibacillus laterosporus.</title>
        <authorList>
            <person name="Zeng D."/>
            <person name="Zhu L."/>
            <person name="Dong G."/>
            <person name="Ye W."/>
            <person name="Ren D."/>
            <person name="Wu L."/>
            <person name="Xu J."/>
            <person name="Li G."/>
            <person name="Guo L."/>
        </authorList>
    </citation>
    <scope>NUCLEOTIDE SEQUENCE</scope>
    <source>
        <strain evidence="2">B9</strain>
        <plasmid evidence="2">unnamed2</plasmid>
    </source>
</reference>
<feature type="domain" description="Alpha-L-arabinofuranosidase B arabinose-binding" evidence="1">
    <location>
        <begin position="3"/>
        <end position="75"/>
    </location>
</feature>
<dbReference type="InterPro" id="IPR036195">
    <property type="entry name" value="AbfB_ABD_sf"/>
</dbReference>
<dbReference type="InterPro" id="IPR007934">
    <property type="entry name" value="AbfB_ABD"/>
</dbReference>
<dbReference type="RefSeq" id="WP_051870630.1">
    <property type="nucleotide sequence ID" value="NZ_CP011076.1"/>
</dbReference>
<dbReference type="Pfam" id="PF05270">
    <property type="entry name" value="AbfB"/>
    <property type="match status" value="2"/>
</dbReference>